<name>A0A8S1PNV4_9CILI</name>
<evidence type="ECO:0000313" key="4">
    <source>
        <dbReference type="Proteomes" id="UP000692954"/>
    </source>
</evidence>
<dbReference type="GO" id="GO:0008270">
    <property type="term" value="F:zinc ion binding"/>
    <property type="evidence" value="ECO:0007669"/>
    <property type="project" value="UniProtKB-KW"/>
</dbReference>
<proteinExistence type="predicted"/>
<accession>A0A8S1PNV4</accession>
<dbReference type="EMBL" id="CAJJDN010000081">
    <property type="protein sequence ID" value="CAD8104138.1"/>
    <property type="molecule type" value="Genomic_DNA"/>
</dbReference>
<keyword evidence="1" id="KW-0479">Metal-binding</keyword>
<sequence length="278" mass="32499">MNITKIIEEIVNTGSRGKDLLMEAFIIGLAWGRGELKNLQNLQKAIQQLISLNHQINSSQVCSFQKLDQFNEYLNNNLQLFKIPKLFAFISPHQLSSPQKPLQSNQQTLQNTINKQQQQFNISCDDQSSKLCQICHFIIEISQNQQSKLSDCQHQFHSLCLYIHSQQNGNFCPVCKNQLAKDYIKVLLENLPEQYKSCCPNQKCFDSFLYYGQDLFECNSCLTQWCLKCKRQQHQNNNCILEFDHFHMQMGFKYKFCSNSQKFLFLNKLPSQNNLKKC</sequence>
<evidence type="ECO:0000313" key="3">
    <source>
        <dbReference type="EMBL" id="CAD8104138.1"/>
    </source>
</evidence>
<dbReference type="InterPro" id="IPR001841">
    <property type="entry name" value="Znf_RING"/>
</dbReference>
<dbReference type="SMART" id="SM00184">
    <property type="entry name" value="RING"/>
    <property type="match status" value="1"/>
</dbReference>
<comment type="caution">
    <text evidence="3">The sequence shown here is derived from an EMBL/GenBank/DDBJ whole genome shotgun (WGS) entry which is preliminary data.</text>
</comment>
<evidence type="ECO:0000256" key="1">
    <source>
        <dbReference type="PROSITE-ProRule" id="PRU00175"/>
    </source>
</evidence>
<dbReference type="OrthoDB" id="310984at2759"/>
<dbReference type="PROSITE" id="PS50089">
    <property type="entry name" value="ZF_RING_2"/>
    <property type="match status" value="1"/>
</dbReference>
<gene>
    <name evidence="3" type="ORF">PSON_ATCC_30995.1.T0810204</name>
</gene>
<dbReference type="CDD" id="cd20335">
    <property type="entry name" value="BRcat_RBR"/>
    <property type="match status" value="1"/>
</dbReference>
<reference evidence="3" key="1">
    <citation type="submission" date="2021-01" db="EMBL/GenBank/DDBJ databases">
        <authorList>
            <consortium name="Genoscope - CEA"/>
            <person name="William W."/>
        </authorList>
    </citation>
    <scope>NUCLEOTIDE SEQUENCE</scope>
</reference>
<feature type="domain" description="RING-type" evidence="2">
    <location>
        <begin position="132"/>
        <end position="176"/>
    </location>
</feature>
<keyword evidence="1" id="KW-0863">Zinc-finger</keyword>
<keyword evidence="1" id="KW-0862">Zinc</keyword>
<dbReference type="Proteomes" id="UP000692954">
    <property type="component" value="Unassembled WGS sequence"/>
</dbReference>
<keyword evidence="4" id="KW-1185">Reference proteome</keyword>
<organism evidence="3 4">
    <name type="scientific">Paramecium sonneborni</name>
    <dbReference type="NCBI Taxonomy" id="65129"/>
    <lineage>
        <taxon>Eukaryota</taxon>
        <taxon>Sar</taxon>
        <taxon>Alveolata</taxon>
        <taxon>Ciliophora</taxon>
        <taxon>Intramacronucleata</taxon>
        <taxon>Oligohymenophorea</taxon>
        <taxon>Peniculida</taxon>
        <taxon>Parameciidae</taxon>
        <taxon>Paramecium</taxon>
    </lineage>
</organism>
<protein>
    <recommendedName>
        <fullName evidence="2">RING-type domain-containing protein</fullName>
    </recommendedName>
</protein>
<dbReference type="AlphaFoldDB" id="A0A8S1PNV4"/>
<evidence type="ECO:0000259" key="2">
    <source>
        <dbReference type="PROSITE" id="PS50089"/>
    </source>
</evidence>